<dbReference type="SUPFAM" id="SSF53474">
    <property type="entry name" value="alpha/beta-Hydrolases"/>
    <property type="match status" value="1"/>
</dbReference>
<keyword evidence="1 2" id="KW-0808">Transferase</keyword>
<dbReference type="EC" id="2.3.1.31" evidence="2"/>
<dbReference type="HAMAP" id="MF_00296">
    <property type="entry name" value="MetX_acyltransf"/>
    <property type="match status" value="1"/>
</dbReference>
<keyword evidence="2" id="KW-0486">Methionine biosynthesis</keyword>
<protein>
    <recommendedName>
        <fullName evidence="2">Homoserine O-acetyltransferase</fullName>
        <shortName evidence="2">HAT</shortName>
        <ecNumber evidence="2">2.3.1.31</ecNumber>
    </recommendedName>
    <alternativeName>
        <fullName evidence="2">Homoserine transacetylase</fullName>
        <shortName evidence="2">HTA</shortName>
    </alternativeName>
</protein>
<accession>A0ABS6JUF2</accession>
<proteinExistence type="inferred from homology"/>
<comment type="pathway">
    <text evidence="2">Amino-acid biosynthesis; L-methionine biosynthesis via de novo pathway; O-acetyl-L-homoserine from L-homoserine: step 1/1.</text>
</comment>
<dbReference type="EMBL" id="JAHQCR010000050">
    <property type="protein sequence ID" value="MBU9722194.1"/>
    <property type="molecule type" value="Genomic_DNA"/>
</dbReference>
<dbReference type="PANTHER" id="PTHR32268">
    <property type="entry name" value="HOMOSERINE O-ACETYLTRANSFERASE"/>
    <property type="match status" value="1"/>
</dbReference>
<dbReference type="GO" id="GO:0004414">
    <property type="term" value="F:homoserine O-acetyltransferase activity"/>
    <property type="evidence" value="ECO:0007669"/>
    <property type="project" value="UniProtKB-EC"/>
</dbReference>
<dbReference type="RefSeq" id="WP_088078021.1">
    <property type="nucleotide sequence ID" value="NZ_JAHQCR010000050.1"/>
</dbReference>
<dbReference type="Pfam" id="PF00561">
    <property type="entry name" value="Abhydrolase_1"/>
    <property type="match status" value="1"/>
</dbReference>
<dbReference type="Gene3D" id="3.40.50.1820">
    <property type="entry name" value="alpha/beta hydrolase"/>
    <property type="match status" value="1"/>
</dbReference>
<name>A0ABS6JUF2_9BACI</name>
<comment type="subunit">
    <text evidence="2">Homodimer.</text>
</comment>
<keyword evidence="2" id="KW-0963">Cytoplasm</keyword>
<comment type="subcellular location">
    <subcellularLocation>
        <location evidence="2">Cytoplasm</location>
    </subcellularLocation>
</comment>
<feature type="active site" description="Nucleophile" evidence="2">
    <location>
        <position position="142"/>
    </location>
</feature>
<keyword evidence="5" id="KW-1185">Reference proteome</keyword>
<dbReference type="Gene3D" id="1.10.1740.110">
    <property type="match status" value="1"/>
</dbReference>
<organism evidence="4 5">
    <name type="scientific">Evansella alkalicola</name>
    <dbReference type="NCBI Taxonomy" id="745819"/>
    <lineage>
        <taxon>Bacteria</taxon>
        <taxon>Bacillati</taxon>
        <taxon>Bacillota</taxon>
        <taxon>Bacilli</taxon>
        <taxon>Bacillales</taxon>
        <taxon>Bacillaceae</taxon>
        <taxon>Evansella</taxon>
    </lineage>
</organism>
<sequence>MITHKIKRSTGTITLPYLKLDSGEELTNVEMAYERAGKGRSDPILVCHALTGNQNTVGTEEEPGWWRGLIDYKGYIDLDKQDVITFNVLGGCNGSTGPTSIKNQALYGSEFPFITVRDMVRAQREALAVMGISHLTAVIGGSLGGMQALEWAVMYPELVDNLIVLAATDHLSDYGVAYNAIARKAIIEDPNWNDGHYTKDHFPSQGLSLARMIGLLTYRSDTLFNQRFHRGEKDSWGNDHKEVAYQVESYLLYQGEKFTKRFDPNSYLYLLKAMDHHDLEASRGPLPSVLSRFNKTVQLIGFQGDLLYPPEEMERLSKAWANVGTDVSFHKVETVYGHDGFLTEYDKWGKLVSEAIE</sequence>
<dbReference type="PANTHER" id="PTHR32268:SF11">
    <property type="entry name" value="HOMOSERINE O-ACETYLTRANSFERASE"/>
    <property type="match status" value="1"/>
</dbReference>
<feature type="active site" evidence="2">
    <location>
        <position position="338"/>
    </location>
</feature>
<comment type="caution">
    <text evidence="4">The sequence shown here is derived from an EMBL/GenBank/DDBJ whole genome shotgun (WGS) entry which is preliminary data.</text>
</comment>
<feature type="active site" evidence="2">
    <location>
        <position position="305"/>
    </location>
</feature>
<comment type="function">
    <text evidence="2">Transfers an acetyl group from acetyl-CoA to L-homoserine, forming acetyl-L-homoserine.</text>
</comment>
<dbReference type="InterPro" id="IPR000073">
    <property type="entry name" value="AB_hydrolase_1"/>
</dbReference>
<reference evidence="4 5" key="1">
    <citation type="submission" date="2021-06" db="EMBL/GenBank/DDBJ databases">
        <title>Bacillus sp. RD4P76, an endophyte from a halophyte.</title>
        <authorList>
            <person name="Sun J.-Q."/>
        </authorList>
    </citation>
    <scope>NUCLEOTIDE SEQUENCE [LARGE SCALE GENOMIC DNA]</scope>
    <source>
        <strain evidence="4 5">JCM 17098</strain>
    </source>
</reference>
<feature type="domain" description="AB hydrolase-1" evidence="3">
    <location>
        <begin position="43"/>
        <end position="344"/>
    </location>
</feature>
<feature type="binding site" evidence="2">
    <location>
        <position position="339"/>
    </location>
    <ligand>
        <name>substrate</name>
    </ligand>
</feature>
<keyword evidence="2 4" id="KW-0012">Acyltransferase</keyword>
<evidence type="ECO:0000256" key="2">
    <source>
        <dbReference type="HAMAP-Rule" id="MF_00296"/>
    </source>
</evidence>
<evidence type="ECO:0000256" key="1">
    <source>
        <dbReference type="ARBA" id="ARBA00022679"/>
    </source>
</evidence>
<dbReference type="PIRSF" id="PIRSF000443">
    <property type="entry name" value="Homoser_Ac_trans"/>
    <property type="match status" value="1"/>
</dbReference>
<evidence type="ECO:0000313" key="4">
    <source>
        <dbReference type="EMBL" id="MBU9722194.1"/>
    </source>
</evidence>
<comment type="catalytic activity">
    <reaction evidence="2">
        <text>L-homoserine + acetyl-CoA = O-acetyl-L-homoserine + CoA</text>
        <dbReference type="Rhea" id="RHEA:13701"/>
        <dbReference type="ChEBI" id="CHEBI:57287"/>
        <dbReference type="ChEBI" id="CHEBI:57288"/>
        <dbReference type="ChEBI" id="CHEBI:57476"/>
        <dbReference type="ChEBI" id="CHEBI:57716"/>
        <dbReference type="EC" id="2.3.1.31"/>
    </reaction>
</comment>
<dbReference type="Proteomes" id="UP000790580">
    <property type="component" value="Unassembled WGS sequence"/>
</dbReference>
<gene>
    <name evidence="2" type="primary">metXA</name>
    <name evidence="4" type="ORF">KS407_12180</name>
</gene>
<dbReference type="InterPro" id="IPR008220">
    <property type="entry name" value="HAT_MetX-like"/>
</dbReference>
<evidence type="ECO:0000259" key="3">
    <source>
        <dbReference type="Pfam" id="PF00561"/>
    </source>
</evidence>
<keyword evidence="2" id="KW-0028">Amino-acid biosynthesis</keyword>
<dbReference type="NCBIfam" id="TIGR01392">
    <property type="entry name" value="homoserO_Ac_trn"/>
    <property type="match status" value="1"/>
</dbReference>
<dbReference type="InterPro" id="IPR029058">
    <property type="entry name" value="AB_hydrolase_fold"/>
</dbReference>
<evidence type="ECO:0000313" key="5">
    <source>
        <dbReference type="Proteomes" id="UP000790580"/>
    </source>
</evidence>
<dbReference type="NCBIfam" id="NF001209">
    <property type="entry name" value="PRK00175.1"/>
    <property type="match status" value="1"/>
</dbReference>
<comment type="caution">
    <text evidence="2">Lacks conserved residue(s) required for the propagation of feature annotation.</text>
</comment>
<feature type="binding site" evidence="2">
    <location>
        <position position="211"/>
    </location>
    <ligand>
        <name>substrate</name>
    </ligand>
</feature>
<comment type="similarity">
    <text evidence="2">Belongs to the AB hydrolase superfamily. MetX family.</text>
</comment>